<sequence length="436" mass="45267">MGTALALCGAVVGWCVRVLITHRRVAAARVRCDAAEAENARWRQAHSGQTREPVEALAVLRDRAAAEGGSAIGSSANGIRADSIRTDGLRADGMRTDGSPDFAERAFVNIGRRVQAIVHKQLADLSEMQERHGGDPAVFADLMRLDHATALVGRFADSLVVLAGERPGRQWSEPVPVFSVLRGAMARIVDYRRVELAAAPEVELAGTAVEAVVHALAELLDNATRYSPPDSRVILTGRRTSAGVVIEVVDAGVGLAPQAAEHVARVLADPGAAGMDLADISGSPRLGLAVIGRLAHTVGFQASVRPSAAGGVKAQLLVPNELVLAPRGAADSPAVPRVPSQTGRAAQDASEPGVRPNGTPDGRPGGLPQRKRRPPTVPVTTTPVVAKTARARPESPSTDSGPAATDSGPGQWLDAFRGDPPGSPGDDTDRERGAAS</sequence>
<dbReference type="PANTHER" id="PTHR45436:SF5">
    <property type="entry name" value="SENSOR HISTIDINE KINASE TRCS"/>
    <property type="match status" value="1"/>
</dbReference>
<accession>C7PXJ9</accession>
<keyword evidence="8" id="KW-0067">ATP-binding</keyword>
<dbReference type="GO" id="GO:0005886">
    <property type="term" value="C:plasma membrane"/>
    <property type="evidence" value="ECO:0007669"/>
    <property type="project" value="TreeGrafter"/>
</dbReference>
<dbReference type="AlphaFoldDB" id="C7PXJ9"/>
<dbReference type="Proteomes" id="UP000000851">
    <property type="component" value="Chromosome"/>
</dbReference>
<keyword evidence="9" id="KW-1185">Reference proteome</keyword>
<keyword evidence="8" id="KW-0547">Nucleotide-binding</keyword>
<feature type="domain" description="Histidine kinase/HSP90-like ATPase" evidence="7">
    <location>
        <begin position="210"/>
        <end position="320"/>
    </location>
</feature>
<name>C7PXJ9_CATAD</name>
<reference evidence="8 9" key="1">
    <citation type="journal article" date="2009" name="Stand. Genomic Sci.">
        <title>Complete genome sequence of Catenulispora acidiphila type strain (ID 139908).</title>
        <authorList>
            <person name="Copeland A."/>
            <person name="Lapidus A."/>
            <person name="Glavina Del Rio T."/>
            <person name="Nolan M."/>
            <person name="Lucas S."/>
            <person name="Chen F."/>
            <person name="Tice H."/>
            <person name="Cheng J.F."/>
            <person name="Bruce D."/>
            <person name="Goodwin L."/>
            <person name="Pitluck S."/>
            <person name="Mikhailova N."/>
            <person name="Pati A."/>
            <person name="Ivanova N."/>
            <person name="Mavromatis K."/>
            <person name="Chen A."/>
            <person name="Palaniappan K."/>
            <person name="Chain P."/>
            <person name="Land M."/>
            <person name="Hauser L."/>
            <person name="Chang Y.J."/>
            <person name="Jeffries C.D."/>
            <person name="Chertkov O."/>
            <person name="Brettin T."/>
            <person name="Detter J.C."/>
            <person name="Han C."/>
            <person name="Ali Z."/>
            <person name="Tindall B.J."/>
            <person name="Goker M."/>
            <person name="Bristow J."/>
            <person name="Eisen J.A."/>
            <person name="Markowitz V."/>
            <person name="Hugenholtz P."/>
            <person name="Kyrpides N.C."/>
            <person name="Klenk H.P."/>
        </authorList>
    </citation>
    <scope>NUCLEOTIDE SEQUENCE [LARGE SCALE GENOMIC DNA]</scope>
    <source>
        <strain evidence="9">DSM 44928 / JCM 14897 / NBRC 102108 / NRRL B-24433 / ID139908</strain>
    </source>
</reference>
<evidence type="ECO:0000313" key="9">
    <source>
        <dbReference type="Proteomes" id="UP000000851"/>
    </source>
</evidence>
<dbReference type="EMBL" id="CP001700">
    <property type="protein sequence ID" value="ACU71452.1"/>
    <property type="molecule type" value="Genomic_DNA"/>
</dbReference>
<dbReference type="SUPFAM" id="SSF55874">
    <property type="entry name" value="ATPase domain of HSP90 chaperone/DNA topoisomerase II/histidine kinase"/>
    <property type="match status" value="1"/>
</dbReference>
<evidence type="ECO:0000256" key="4">
    <source>
        <dbReference type="ARBA" id="ARBA00022679"/>
    </source>
</evidence>
<dbReference type="InterPro" id="IPR036890">
    <property type="entry name" value="HATPase_C_sf"/>
</dbReference>
<evidence type="ECO:0000256" key="1">
    <source>
        <dbReference type="ARBA" id="ARBA00000085"/>
    </source>
</evidence>
<dbReference type="PANTHER" id="PTHR45436">
    <property type="entry name" value="SENSOR HISTIDINE KINASE YKOH"/>
    <property type="match status" value="1"/>
</dbReference>
<evidence type="ECO:0000259" key="7">
    <source>
        <dbReference type="Pfam" id="PF02518"/>
    </source>
</evidence>
<keyword evidence="4" id="KW-0808">Transferase</keyword>
<dbReference type="GO" id="GO:0000160">
    <property type="term" value="P:phosphorelay signal transduction system"/>
    <property type="evidence" value="ECO:0007669"/>
    <property type="project" value="TreeGrafter"/>
</dbReference>
<protein>
    <recommendedName>
        <fullName evidence="2">histidine kinase</fullName>
        <ecNumber evidence="2">2.7.13.3</ecNumber>
    </recommendedName>
</protein>
<evidence type="ECO:0000256" key="2">
    <source>
        <dbReference type="ARBA" id="ARBA00012438"/>
    </source>
</evidence>
<dbReference type="InParanoid" id="C7PXJ9"/>
<feature type="compositionally biased region" description="Basic and acidic residues" evidence="6">
    <location>
        <begin position="427"/>
        <end position="436"/>
    </location>
</feature>
<keyword evidence="3" id="KW-0597">Phosphoprotein</keyword>
<dbReference type="eggNOG" id="COG2205">
    <property type="taxonomic scope" value="Bacteria"/>
</dbReference>
<feature type="compositionally biased region" description="Low complexity" evidence="6">
    <location>
        <begin position="378"/>
        <end position="388"/>
    </location>
</feature>
<evidence type="ECO:0000256" key="6">
    <source>
        <dbReference type="SAM" id="MobiDB-lite"/>
    </source>
</evidence>
<dbReference type="HOGENOM" id="CLU_021841_2_1_11"/>
<dbReference type="GO" id="GO:0004673">
    <property type="term" value="F:protein histidine kinase activity"/>
    <property type="evidence" value="ECO:0007669"/>
    <property type="project" value="UniProtKB-EC"/>
</dbReference>
<evidence type="ECO:0000256" key="5">
    <source>
        <dbReference type="ARBA" id="ARBA00022777"/>
    </source>
</evidence>
<evidence type="ECO:0000313" key="8">
    <source>
        <dbReference type="EMBL" id="ACU71452.1"/>
    </source>
</evidence>
<keyword evidence="5" id="KW-0418">Kinase</keyword>
<dbReference type="GO" id="GO:0005524">
    <property type="term" value="F:ATP binding"/>
    <property type="evidence" value="ECO:0007669"/>
    <property type="project" value="UniProtKB-KW"/>
</dbReference>
<proteinExistence type="predicted"/>
<dbReference type="KEGG" id="cai:Caci_2534"/>
<dbReference type="Gene3D" id="3.30.565.10">
    <property type="entry name" value="Histidine kinase-like ATPase, C-terminal domain"/>
    <property type="match status" value="1"/>
</dbReference>
<dbReference type="Pfam" id="PF02518">
    <property type="entry name" value="HATPase_c"/>
    <property type="match status" value="1"/>
</dbReference>
<evidence type="ECO:0000256" key="3">
    <source>
        <dbReference type="ARBA" id="ARBA00022553"/>
    </source>
</evidence>
<dbReference type="EC" id="2.7.13.3" evidence="2"/>
<comment type="catalytic activity">
    <reaction evidence="1">
        <text>ATP + protein L-histidine = ADP + protein N-phospho-L-histidine.</text>
        <dbReference type="EC" id="2.7.13.3"/>
    </reaction>
</comment>
<dbReference type="InterPro" id="IPR003594">
    <property type="entry name" value="HATPase_dom"/>
</dbReference>
<organism evidence="8 9">
    <name type="scientific">Catenulispora acidiphila (strain DSM 44928 / JCM 14897 / NBRC 102108 / NRRL B-24433 / ID139908)</name>
    <dbReference type="NCBI Taxonomy" id="479433"/>
    <lineage>
        <taxon>Bacteria</taxon>
        <taxon>Bacillati</taxon>
        <taxon>Actinomycetota</taxon>
        <taxon>Actinomycetes</taxon>
        <taxon>Catenulisporales</taxon>
        <taxon>Catenulisporaceae</taxon>
        <taxon>Catenulispora</taxon>
    </lineage>
</organism>
<gene>
    <name evidence="8" type="ordered locus">Caci_2534</name>
</gene>
<dbReference type="InterPro" id="IPR050428">
    <property type="entry name" value="TCS_sensor_his_kinase"/>
</dbReference>
<feature type="region of interest" description="Disordered" evidence="6">
    <location>
        <begin position="330"/>
        <end position="436"/>
    </location>
</feature>
<dbReference type="STRING" id="479433.Caci_2534"/>